<dbReference type="GO" id="GO:0035861">
    <property type="term" value="C:site of double-strand break"/>
    <property type="evidence" value="ECO:0000318"/>
    <property type="project" value="GO_Central"/>
</dbReference>
<dbReference type="Proteomes" id="UP000186698">
    <property type="component" value="Chromosome 1L"/>
</dbReference>
<protein>
    <submittedName>
        <fullName evidence="12">SMC5-SMC6 complex localization factor protein 1 isoform X1</fullName>
    </submittedName>
</protein>
<dbReference type="SMART" id="SM00248">
    <property type="entry name" value="ANK"/>
    <property type="match status" value="3"/>
</dbReference>
<dbReference type="InterPro" id="IPR049935">
    <property type="entry name" value="BRCT_SLF1"/>
</dbReference>
<dbReference type="CDD" id="cd17750">
    <property type="entry name" value="BRCT_SLF1"/>
    <property type="match status" value="1"/>
</dbReference>
<keyword evidence="8" id="KW-0539">Nucleus</keyword>
<evidence type="ECO:0000256" key="2">
    <source>
        <dbReference type="ARBA" id="ARBA00004300"/>
    </source>
</evidence>
<evidence type="ECO:0000313" key="12">
    <source>
        <dbReference type="RefSeq" id="XP_018120132.1"/>
    </source>
</evidence>
<evidence type="ECO:0000256" key="5">
    <source>
        <dbReference type="ARBA" id="ARBA00022763"/>
    </source>
</evidence>
<dbReference type="OMA" id="YIGHYLF"/>
<dbReference type="GO" id="GO:0006281">
    <property type="term" value="P:DNA repair"/>
    <property type="evidence" value="ECO:0007669"/>
    <property type="project" value="UniProtKB-KW"/>
</dbReference>
<accession>A0A1L8I1R9</accession>
<keyword evidence="11" id="KW-1185">Reference proteome</keyword>
<evidence type="ECO:0000256" key="1">
    <source>
        <dbReference type="ARBA" id="ARBA00004123"/>
    </source>
</evidence>
<evidence type="ECO:0000256" key="4">
    <source>
        <dbReference type="ARBA" id="ARBA00022737"/>
    </source>
</evidence>
<evidence type="ECO:0000256" key="8">
    <source>
        <dbReference type="ARBA" id="ARBA00023242"/>
    </source>
</evidence>
<dbReference type="Bgee" id="108717373">
    <property type="expression patterns" value="Expressed in egg cell and 19 other cell types or tissues"/>
</dbReference>
<proteinExistence type="predicted"/>
<dbReference type="Gene3D" id="3.40.50.10190">
    <property type="entry name" value="BRCT domain"/>
    <property type="match status" value="2"/>
</dbReference>
<evidence type="ECO:0000259" key="10">
    <source>
        <dbReference type="Pfam" id="PF23294"/>
    </source>
</evidence>
<evidence type="ECO:0000313" key="11">
    <source>
        <dbReference type="Proteomes" id="UP000186698"/>
    </source>
</evidence>
<dbReference type="GO" id="GO:0005634">
    <property type="term" value="C:nucleus"/>
    <property type="evidence" value="ECO:0000318"/>
    <property type="project" value="GO_Central"/>
</dbReference>
<feature type="domain" description="TopBP1/SLF1 BRCT" evidence="10">
    <location>
        <begin position="121"/>
        <end position="206"/>
    </location>
</feature>
<dbReference type="GO" id="GO:0005813">
    <property type="term" value="C:centrosome"/>
    <property type="evidence" value="ECO:0007669"/>
    <property type="project" value="UniProtKB-SubCell"/>
</dbReference>
<dbReference type="Pfam" id="PF12796">
    <property type="entry name" value="Ank_2"/>
    <property type="match status" value="1"/>
</dbReference>
<evidence type="ECO:0000259" key="9">
    <source>
        <dbReference type="Pfam" id="PF16770"/>
    </source>
</evidence>
<dbReference type="CTD" id="108717373"/>
<evidence type="ECO:0000256" key="3">
    <source>
        <dbReference type="ARBA" id="ARBA00022490"/>
    </source>
</evidence>
<gene>
    <name evidence="12 13" type="primary">slf1.L</name>
</gene>
<dbReference type="SUPFAM" id="SSF48403">
    <property type="entry name" value="Ankyrin repeat"/>
    <property type="match status" value="1"/>
</dbReference>
<dbReference type="InterPro" id="IPR036770">
    <property type="entry name" value="Ankyrin_rpt-contain_sf"/>
</dbReference>
<dbReference type="KEGG" id="xla:108717373"/>
<feature type="domain" description="BRCT" evidence="9">
    <location>
        <begin position="10"/>
        <end position="86"/>
    </location>
</feature>
<dbReference type="InterPro" id="IPR036420">
    <property type="entry name" value="BRCT_dom_sf"/>
</dbReference>
<organism evidence="11 12">
    <name type="scientific">Xenopus laevis</name>
    <name type="common">African clawed frog</name>
    <dbReference type="NCBI Taxonomy" id="8355"/>
    <lineage>
        <taxon>Eukaryota</taxon>
        <taxon>Metazoa</taxon>
        <taxon>Chordata</taxon>
        <taxon>Craniata</taxon>
        <taxon>Vertebrata</taxon>
        <taxon>Euteleostomi</taxon>
        <taxon>Amphibia</taxon>
        <taxon>Batrachia</taxon>
        <taxon>Anura</taxon>
        <taxon>Pipoidea</taxon>
        <taxon>Pipidae</taxon>
        <taxon>Xenopodinae</taxon>
        <taxon>Xenopus</taxon>
        <taxon>Xenopus</taxon>
    </lineage>
</organism>
<keyword evidence="5" id="KW-0227">DNA damage</keyword>
<dbReference type="AlphaFoldDB" id="A0A1L8I1R9"/>
<reference evidence="12" key="1">
    <citation type="submission" date="2025-08" db="UniProtKB">
        <authorList>
            <consortium name="RefSeq"/>
        </authorList>
    </citation>
    <scope>IDENTIFICATION</scope>
    <source>
        <strain evidence="12">J_2021</strain>
        <tissue evidence="12">Erythrocytes</tissue>
    </source>
</reference>
<dbReference type="Pfam" id="PF16770">
    <property type="entry name" value="RTT107_BRCT_5"/>
    <property type="match status" value="1"/>
</dbReference>
<dbReference type="GO" id="GO:2000781">
    <property type="term" value="P:positive regulation of double-strand break repair"/>
    <property type="evidence" value="ECO:0007669"/>
    <property type="project" value="InterPro"/>
</dbReference>
<dbReference type="OrthoDB" id="273147at2759"/>
<dbReference type="InterPro" id="IPR057595">
    <property type="entry name" value="TopB1_SLF1_BRCT"/>
</dbReference>
<dbReference type="PANTHER" id="PTHR46677:SF1">
    <property type="entry name" value="SMC5-SMC6 COMPLEX LOCALIZATION FACTOR PROTEIN 1"/>
    <property type="match status" value="1"/>
</dbReference>
<dbReference type="Pfam" id="PF23294">
    <property type="entry name" value="BRCT_TopB1_SLF1"/>
    <property type="match status" value="1"/>
</dbReference>
<dbReference type="InterPro" id="IPR002110">
    <property type="entry name" value="Ankyrin_rpt"/>
</dbReference>
<dbReference type="STRING" id="8355.A0A1L8I1R9"/>
<evidence type="ECO:0000256" key="7">
    <source>
        <dbReference type="ARBA" id="ARBA00023212"/>
    </source>
</evidence>
<keyword evidence="6" id="KW-0234">DNA repair</keyword>
<sequence>MEVTSRKHIMQFTGFRGREKESLVELLFKLDCIFIDSEKFENCTHLIAKKPCRSEKWLAACSAGKWVLTKDYIINSAQSGRWLDETIYEWGFKIERHSHYSPQMQSAPKRWREHLTSTGVEGAFRKWKVALLFDKGHKQREAFVRVLKAGHAIICNPEELHEEVTHVFLSNHLKANREKQHFDEPYYSVQYLGTYLLEDPIEGASEEITFEQVDDIKHMIWKRFCLAQARHHCCIKRHIMLNKNGQVNSFDNGRSSVNRIEGLIDGQFFTEAFGELEYLLPTLPPVHVFQLLMKNLLQGNLDITCFGRFFDIFNNLLWFHPPWESTRMVQYYLDFLQCPLCQRGCWPFIEVLARSFLNERLSLCHSSSDLGNEPSNMDINKRVVAALLLKYVANIIQEEAKVLSKRLCECPGFVQRALLPSFTVRIFWSELRTMKLLTRQLSSLTDLVLKFHKAVCHTDDVLVEEVASSLNIMLSSAVEYWILLGFYLNKNLIYQVSNDLAFFMCVPCEDFSMEEKEKFISSIASPWLQMLVAEVIFINLCVKCNVNITSDPLSLEKLISTYIPALWKVGTCGKEVQKLKGKRKIGQQLCLESQKALLMLNGENNYQGDVLLDLPILPKLRRKSECPAVFAKENLPLSDQDQSFNRHNTKGETPLHTACGNNKVKKLIVLLSLPGTDINVKDHAGWTPLHEACNHGNTECVRVILQQCPEVNLLSHVDGVTPLHDALLNGHVEIGKMLLHYGGPTLLQQKDSYGKFPLDYIASPQLKNELFDFVQLNETIEDFHKHAALEYDSHKIEFTAFLLSKMLLNFHSLYDLPANSHAAKTLCPNAALFINHIRSKETKVTFASAFVEGYIENVVTLQKLSDLPQAVPDALVAHTAGIHLKILLAAIHTLASQSFTIEKK</sequence>
<evidence type="ECO:0000313" key="13">
    <source>
        <dbReference type="Xenbase" id="XB-GENE-17333637"/>
    </source>
</evidence>
<name>A0A1L8I1R9_XENLA</name>
<dbReference type="PROSITE" id="PS50297">
    <property type="entry name" value="ANK_REP_REGION"/>
    <property type="match status" value="3"/>
</dbReference>
<dbReference type="FunFam" id="3.40.50.10190:FF:000018">
    <property type="entry name" value="DNA topoisomerase 2-binding protein 1"/>
    <property type="match status" value="1"/>
</dbReference>
<dbReference type="Xenbase" id="XB-GENE-17333637">
    <property type="gene designation" value="slf1.L"/>
</dbReference>
<dbReference type="GeneID" id="108717373"/>
<dbReference type="GO" id="GO:0006974">
    <property type="term" value="P:DNA damage response"/>
    <property type="evidence" value="ECO:0000318"/>
    <property type="project" value="GO_Central"/>
</dbReference>
<dbReference type="GO" id="GO:1990166">
    <property type="term" value="P:protein localization to site of double-strand break"/>
    <property type="evidence" value="ECO:0000318"/>
    <property type="project" value="GO_Central"/>
</dbReference>
<dbReference type="InterPro" id="IPR042479">
    <property type="entry name" value="Slf1"/>
</dbReference>
<dbReference type="SUPFAM" id="SSF52113">
    <property type="entry name" value="BRCT domain"/>
    <property type="match status" value="1"/>
</dbReference>
<keyword evidence="4" id="KW-0677">Repeat</keyword>
<comment type="subcellular location">
    <subcellularLocation>
        <location evidence="2">Cytoplasm</location>
        <location evidence="2">Cytoskeleton</location>
        <location evidence="2">Microtubule organizing center</location>
        <location evidence="2">Centrosome</location>
    </subcellularLocation>
    <subcellularLocation>
        <location evidence="1">Nucleus</location>
    </subcellularLocation>
</comment>
<dbReference type="RefSeq" id="XP_018120132.1">
    <property type="nucleotide sequence ID" value="XM_018264643.2"/>
</dbReference>
<dbReference type="Gene3D" id="1.25.40.20">
    <property type="entry name" value="Ankyrin repeat-containing domain"/>
    <property type="match status" value="1"/>
</dbReference>
<dbReference type="AGR" id="Xenbase:XB-GENE-17333637"/>
<dbReference type="PANTHER" id="PTHR46677">
    <property type="entry name" value="SMC5-SMC6 COMPLEX LOCALIZATION FACTOR PROTEIN 1"/>
    <property type="match status" value="1"/>
</dbReference>
<dbReference type="PROSITE" id="PS50088">
    <property type="entry name" value="ANK_REPEAT"/>
    <property type="match status" value="3"/>
</dbReference>
<keyword evidence="3" id="KW-0963">Cytoplasm</keyword>
<keyword evidence="7" id="KW-0206">Cytoskeleton</keyword>
<evidence type="ECO:0000256" key="6">
    <source>
        <dbReference type="ARBA" id="ARBA00023204"/>
    </source>
</evidence>
<dbReference type="PaxDb" id="8355-A0A1L8I1R9"/>
<dbReference type="InterPro" id="IPR001357">
    <property type="entry name" value="BRCT_dom"/>
</dbReference>